<proteinExistence type="predicted"/>
<accession>A0AAV5V5K0</accession>
<dbReference type="Proteomes" id="UP001432322">
    <property type="component" value="Unassembled WGS sequence"/>
</dbReference>
<protein>
    <submittedName>
        <fullName evidence="1">Uncharacterized protein</fullName>
    </submittedName>
</protein>
<name>A0AAV5V5K0_9BILA</name>
<reference evidence="1" key="1">
    <citation type="submission" date="2023-10" db="EMBL/GenBank/DDBJ databases">
        <title>Genome assembly of Pristionchus species.</title>
        <authorList>
            <person name="Yoshida K."/>
            <person name="Sommer R.J."/>
        </authorList>
    </citation>
    <scope>NUCLEOTIDE SEQUENCE</scope>
    <source>
        <strain evidence="1">RS5133</strain>
    </source>
</reference>
<dbReference type="EMBL" id="BTSY01000002">
    <property type="protein sequence ID" value="GMT13558.1"/>
    <property type="molecule type" value="Genomic_DNA"/>
</dbReference>
<sequence length="143" mass="15916">LANCSYYYNYGWGVHAFCADNTCINAIQSNGIGYDMTNGKGLLGRAIANAMIPSIRKTCPTGSAKLRHLGFTKSGNKYLHNLDGNGLTQGWVSTENGACGATLPIKRWKSRYTDDMMYGLDLEWNTWYTGMVQDGGQVQFYMW</sequence>
<evidence type="ECO:0000313" key="2">
    <source>
        <dbReference type="Proteomes" id="UP001432322"/>
    </source>
</evidence>
<keyword evidence="2" id="KW-1185">Reference proteome</keyword>
<feature type="non-terminal residue" evidence="1">
    <location>
        <position position="143"/>
    </location>
</feature>
<comment type="caution">
    <text evidence="1">The sequence shown here is derived from an EMBL/GenBank/DDBJ whole genome shotgun (WGS) entry which is preliminary data.</text>
</comment>
<dbReference type="PANTHER" id="PTHR45581">
    <property type="entry name" value="PROTEIN CBG10435"/>
    <property type="match status" value="1"/>
</dbReference>
<organism evidence="1 2">
    <name type="scientific">Pristionchus fissidentatus</name>
    <dbReference type="NCBI Taxonomy" id="1538716"/>
    <lineage>
        <taxon>Eukaryota</taxon>
        <taxon>Metazoa</taxon>
        <taxon>Ecdysozoa</taxon>
        <taxon>Nematoda</taxon>
        <taxon>Chromadorea</taxon>
        <taxon>Rhabditida</taxon>
        <taxon>Rhabditina</taxon>
        <taxon>Diplogasteromorpha</taxon>
        <taxon>Diplogasteroidea</taxon>
        <taxon>Neodiplogasteridae</taxon>
        <taxon>Pristionchus</taxon>
    </lineage>
</organism>
<dbReference type="PANTHER" id="PTHR45581:SF3">
    <property type="entry name" value="METHYLTRANSFERASE DOMAIN-CONTAINING PROTEIN"/>
    <property type="match status" value="1"/>
</dbReference>
<feature type="non-terminal residue" evidence="1">
    <location>
        <position position="1"/>
    </location>
</feature>
<gene>
    <name evidence="1" type="ORF">PFISCL1PPCAC_4855</name>
</gene>
<evidence type="ECO:0000313" key="1">
    <source>
        <dbReference type="EMBL" id="GMT13558.1"/>
    </source>
</evidence>
<dbReference type="AlphaFoldDB" id="A0AAV5V5K0"/>